<protein>
    <submittedName>
        <fullName evidence="2">Uncharacterized protein</fullName>
    </submittedName>
</protein>
<dbReference type="AlphaFoldDB" id="E2AQ05"/>
<feature type="region of interest" description="Disordered" evidence="1">
    <location>
        <begin position="105"/>
        <end position="156"/>
    </location>
</feature>
<keyword evidence="3" id="KW-1185">Reference proteome</keyword>
<feature type="compositionally biased region" description="Polar residues" evidence="1">
    <location>
        <begin position="113"/>
        <end position="122"/>
    </location>
</feature>
<accession>E2AQ05</accession>
<dbReference type="InParanoid" id="E2AQ05"/>
<feature type="compositionally biased region" description="Basic residues" evidence="1">
    <location>
        <begin position="129"/>
        <end position="140"/>
    </location>
</feature>
<evidence type="ECO:0000313" key="3">
    <source>
        <dbReference type="Proteomes" id="UP000000311"/>
    </source>
</evidence>
<sequence length="171" mass="19183">MWSIGCHPTRTADSLNERQLESFYRNPSGNFSRGESRILVTPAEVAAKVTDVVAQRERKREQESNGVRGGHTFSRFVCYTLLAGYREKPAWLRLLAPLNRPASPRALPLSADPGSSTHNGSRATPEKPSRRRKVSRKRRTGGCVRSRSASRQQEELLVPVTATHPDYIESR</sequence>
<reference evidence="2 3" key="1">
    <citation type="journal article" date="2010" name="Science">
        <title>Genomic comparison of the ants Camponotus floridanus and Harpegnathos saltator.</title>
        <authorList>
            <person name="Bonasio R."/>
            <person name="Zhang G."/>
            <person name="Ye C."/>
            <person name="Mutti N.S."/>
            <person name="Fang X."/>
            <person name="Qin N."/>
            <person name="Donahue G."/>
            <person name="Yang P."/>
            <person name="Li Q."/>
            <person name="Li C."/>
            <person name="Zhang P."/>
            <person name="Huang Z."/>
            <person name="Berger S.L."/>
            <person name="Reinberg D."/>
            <person name="Wang J."/>
            <person name="Liebig J."/>
        </authorList>
    </citation>
    <scope>NUCLEOTIDE SEQUENCE [LARGE SCALE GENOMIC DNA]</scope>
    <source>
        <strain evidence="3">C129</strain>
    </source>
</reference>
<dbReference type="EMBL" id="GL441645">
    <property type="protein sequence ID" value="EFN64492.1"/>
    <property type="molecule type" value="Genomic_DNA"/>
</dbReference>
<gene>
    <name evidence="2" type="ORF">EAG_01830</name>
</gene>
<evidence type="ECO:0000313" key="2">
    <source>
        <dbReference type="EMBL" id="EFN64492.1"/>
    </source>
</evidence>
<proteinExistence type="predicted"/>
<evidence type="ECO:0000256" key="1">
    <source>
        <dbReference type="SAM" id="MobiDB-lite"/>
    </source>
</evidence>
<name>E2AQ05_CAMFO</name>
<dbReference type="Proteomes" id="UP000000311">
    <property type="component" value="Unassembled WGS sequence"/>
</dbReference>
<organism evidence="3">
    <name type="scientific">Camponotus floridanus</name>
    <name type="common">Florida carpenter ant</name>
    <dbReference type="NCBI Taxonomy" id="104421"/>
    <lineage>
        <taxon>Eukaryota</taxon>
        <taxon>Metazoa</taxon>
        <taxon>Ecdysozoa</taxon>
        <taxon>Arthropoda</taxon>
        <taxon>Hexapoda</taxon>
        <taxon>Insecta</taxon>
        <taxon>Pterygota</taxon>
        <taxon>Neoptera</taxon>
        <taxon>Endopterygota</taxon>
        <taxon>Hymenoptera</taxon>
        <taxon>Apocrita</taxon>
        <taxon>Aculeata</taxon>
        <taxon>Formicoidea</taxon>
        <taxon>Formicidae</taxon>
        <taxon>Formicinae</taxon>
        <taxon>Camponotus</taxon>
    </lineage>
</organism>